<accession>A0ABY6G007</accession>
<gene>
    <name evidence="2" type="ORF">BRM3_10235</name>
</gene>
<dbReference type="RefSeq" id="WP_263593222.1">
    <property type="nucleotide sequence ID" value="NZ_CP107020.1"/>
</dbReference>
<evidence type="ECO:0000259" key="1">
    <source>
        <dbReference type="SMART" id="SM00954"/>
    </source>
</evidence>
<dbReference type="Pfam" id="PF04607">
    <property type="entry name" value="RelA_SpoT"/>
    <property type="match status" value="1"/>
</dbReference>
<dbReference type="InterPro" id="IPR052366">
    <property type="entry name" value="GTP_Pyrophosphokinase"/>
</dbReference>
<sequence length="305" mass="33626">MSLQENVNAAYERRSSAWESALSQMHGWLTRECAGALRDVQDKSRLHVDAGRIKDRGRASAKLAKKIQDLDAQDAADAPDVEDRVRDIVGTKVLCKSTRDQKLIVEHLQKAAVRAGLGVVETKDYTSSPKASGYRAFHFIFAVDVPGEGDVNVEVQIKTRLQDAWGELTHENSYKSGSPINKTAFHDDVALTMANLLSEVDRLADCLAQDMESVIEDDDQGGMNPVAAAPVRVDVVTTGPRYALAEDARGDRGLIRAIDVRDLAGEHGLIRVDDYVRCHDVLEVNVVEGDRGRFFKPVRLPEHAE</sequence>
<feature type="domain" description="RelA/SpoT" evidence="1">
    <location>
        <begin position="51"/>
        <end position="180"/>
    </location>
</feature>
<dbReference type="InterPro" id="IPR007685">
    <property type="entry name" value="RelA_SpoT"/>
</dbReference>
<evidence type="ECO:0000313" key="3">
    <source>
        <dbReference type="Proteomes" id="UP001164305"/>
    </source>
</evidence>
<dbReference type="InterPro" id="IPR043519">
    <property type="entry name" value="NT_sf"/>
</dbReference>
<name>A0ABY6G007_9MICO</name>
<dbReference type="SMART" id="SM00954">
    <property type="entry name" value="RelA_SpoT"/>
    <property type="match status" value="1"/>
</dbReference>
<proteinExistence type="predicted"/>
<organism evidence="2 3">
    <name type="scientific">Brachybacterium huguangmaarense</name>
    <dbReference type="NCBI Taxonomy" id="1652028"/>
    <lineage>
        <taxon>Bacteria</taxon>
        <taxon>Bacillati</taxon>
        <taxon>Actinomycetota</taxon>
        <taxon>Actinomycetes</taxon>
        <taxon>Micrococcales</taxon>
        <taxon>Dermabacteraceae</taxon>
        <taxon>Brachybacterium</taxon>
    </lineage>
</organism>
<dbReference type="Proteomes" id="UP001164305">
    <property type="component" value="Chromosome"/>
</dbReference>
<protein>
    <submittedName>
        <fullName evidence="2">RelA/SpoT domain-containing protein</fullName>
    </submittedName>
</protein>
<dbReference type="CDD" id="cd05399">
    <property type="entry name" value="NT_Rel-Spo_like"/>
    <property type="match status" value="1"/>
</dbReference>
<dbReference type="PANTHER" id="PTHR47837:SF1">
    <property type="entry name" value="GTP PYROPHOSPHOKINASE YJBM"/>
    <property type="match status" value="1"/>
</dbReference>
<dbReference type="SUPFAM" id="SSF81301">
    <property type="entry name" value="Nucleotidyltransferase"/>
    <property type="match status" value="1"/>
</dbReference>
<keyword evidence="3" id="KW-1185">Reference proteome</keyword>
<dbReference type="Gene3D" id="3.30.460.10">
    <property type="entry name" value="Beta Polymerase, domain 2"/>
    <property type="match status" value="1"/>
</dbReference>
<dbReference type="PANTHER" id="PTHR47837">
    <property type="entry name" value="GTP PYROPHOSPHOKINASE YJBM"/>
    <property type="match status" value="1"/>
</dbReference>
<evidence type="ECO:0000313" key="2">
    <source>
        <dbReference type="EMBL" id="UYG16009.1"/>
    </source>
</evidence>
<dbReference type="EMBL" id="CP107020">
    <property type="protein sequence ID" value="UYG16009.1"/>
    <property type="molecule type" value="Genomic_DNA"/>
</dbReference>
<reference evidence="2" key="1">
    <citation type="submission" date="2022-10" db="EMBL/GenBank/DDBJ databases">
        <title>Whole-Genome Sequencing of Brachybacterium huguangmaarense BRM-3, Isolated from Betula schmidtii.</title>
        <authorList>
            <person name="Haam D."/>
        </authorList>
    </citation>
    <scope>NUCLEOTIDE SEQUENCE</scope>
    <source>
        <strain evidence="2">BRM-3</strain>
    </source>
</reference>